<keyword evidence="3" id="KW-0964">Secreted</keyword>
<keyword evidence="4" id="KW-0800">Toxin</keyword>
<comment type="catalytic activity">
    <reaction evidence="13 14">
        <text>L-arginyl-[protein] + NAD(+) = N(omega)-(ADP-D-ribosyl)-L-arginyl-[protein] + nicotinamide + H(+)</text>
        <dbReference type="Rhea" id="RHEA:19149"/>
        <dbReference type="Rhea" id="RHEA-COMP:10532"/>
        <dbReference type="Rhea" id="RHEA-COMP:15087"/>
        <dbReference type="ChEBI" id="CHEBI:15378"/>
        <dbReference type="ChEBI" id="CHEBI:17154"/>
        <dbReference type="ChEBI" id="CHEBI:29965"/>
        <dbReference type="ChEBI" id="CHEBI:57540"/>
        <dbReference type="ChEBI" id="CHEBI:142554"/>
        <dbReference type="EC" id="2.4.2.31"/>
    </reaction>
</comment>
<evidence type="ECO:0000313" key="15">
    <source>
        <dbReference type="Ensembl" id="ENSFHEP00000031414.1"/>
    </source>
</evidence>
<evidence type="ECO:0000256" key="1">
    <source>
        <dbReference type="ARBA" id="ARBA00004613"/>
    </source>
</evidence>
<keyword evidence="6 14" id="KW-0808">Transferase</keyword>
<dbReference type="InterPro" id="IPR000768">
    <property type="entry name" value="ART"/>
</dbReference>
<keyword evidence="9 14" id="KW-0521">NADP</keyword>
<dbReference type="FunFam" id="3.90.176.10:FF:000001">
    <property type="entry name" value="NAD(P)(+)--arginine ADP-ribosyltransferase"/>
    <property type="match status" value="1"/>
</dbReference>
<protein>
    <recommendedName>
        <fullName evidence="14">NAD(P)(+)--arginine ADP-ribosyltransferase</fullName>
        <ecNumber evidence="14">2.4.2.31</ecNumber>
    </recommendedName>
    <alternativeName>
        <fullName evidence="14">Mono(ADP-ribosyl)transferase</fullName>
    </alternativeName>
</protein>
<comment type="similarity">
    <text evidence="2 14">Belongs to the Arg-specific ADP-ribosyltransferase family.</text>
</comment>
<organism evidence="15 16">
    <name type="scientific">Fundulus heteroclitus</name>
    <name type="common">Killifish</name>
    <name type="synonym">Mummichog</name>
    <dbReference type="NCBI Taxonomy" id="8078"/>
    <lineage>
        <taxon>Eukaryota</taxon>
        <taxon>Metazoa</taxon>
        <taxon>Chordata</taxon>
        <taxon>Craniata</taxon>
        <taxon>Vertebrata</taxon>
        <taxon>Euteleostomi</taxon>
        <taxon>Actinopterygii</taxon>
        <taxon>Neopterygii</taxon>
        <taxon>Teleostei</taxon>
        <taxon>Neoteleostei</taxon>
        <taxon>Acanthomorphata</taxon>
        <taxon>Ovalentaria</taxon>
        <taxon>Atherinomorphae</taxon>
        <taxon>Cyprinodontiformes</taxon>
        <taxon>Fundulidae</taxon>
        <taxon>Fundulus</taxon>
    </lineage>
</organism>
<evidence type="ECO:0000256" key="4">
    <source>
        <dbReference type="ARBA" id="ARBA00022656"/>
    </source>
</evidence>
<dbReference type="InterPro" id="IPR050999">
    <property type="entry name" value="ADP-ribosyltransferase_ARG"/>
</dbReference>
<evidence type="ECO:0000256" key="10">
    <source>
        <dbReference type="ARBA" id="ARBA00023026"/>
    </source>
</evidence>
<evidence type="ECO:0000256" key="8">
    <source>
        <dbReference type="ARBA" id="ARBA00022729"/>
    </source>
</evidence>
<dbReference type="EC" id="2.4.2.31" evidence="14"/>
<dbReference type="Ensembl" id="ENSFHET00000033289.1">
    <property type="protein sequence ID" value="ENSFHEP00000031414.1"/>
    <property type="gene ID" value="ENSFHEG00000017286.1"/>
</dbReference>
<dbReference type="GO" id="GO:0106274">
    <property type="term" value="F:NAD+-protein-arginine ADP-ribosyltransferase activity"/>
    <property type="evidence" value="ECO:0007669"/>
    <property type="project" value="UniProtKB-EC"/>
</dbReference>
<reference evidence="15" key="2">
    <citation type="submission" date="2025-09" db="UniProtKB">
        <authorList>
            <consortium name="Ensembl"/>
        </authorList>
    </citation>
    <scope>IDENTIFICATION</scope>
</reference>
<keyword evidence="7" id="KW-0548">Nucleotidyltransferase</keyword>
<proteinExistence type="inferred from homology"/>
<evidence type="ECO:0000256" key="5">
    <source>
        <dbReference type="ARBA" id="ARBA00022676"/>
    </source>
</evidence>
<evidence type="ECO:0000256" key="2">
    <source>
        <dbReference type="ARBA" id="ARBA00009558"/>
    </source>
</evidence>
<reference evidence="15" key="1">
    <citation type="submission" date="2025-08" db="UniProtKB">
        <authorList>
            <consortium name="Ensembl"/>
        </authorList>
    </citation>
    <scope>IDENTIFICATION</scope>
</reference>
<keyword evidence="12" id="KW-1015">Disulfide bond</keyword>
<sequence>MTFQVFLFFLLQESTKREINFYEESIDDMYSHCKDKMEKMVFEKYAKELTEEGYGKHWKNEEKKINKEIKILTSLELQAIRVYTENKNNVYLDFNSAVRTGKNTYGTSFKFHILHFLLASALQKLKRADNGSCYITYRRDKSEYKKLPNKIRFGSFSSSSLTADQKDYGNETCFKIETCLGAKLEQYSAYPEEKEVLIPPYEVFTFVEEEVPELKDCKTVYLSSTCQLNDIIMSRFLLCLIFLILLL</sequence>
<evidence type="ECO:0000256" key="3">
    <source>
        <dbReference type="ARBA" id="ARBA00022525"/>
    </source>
</evidence>
<dbReference type="Pfam" id="PF01129">
    <property type="entry name" value="ART"/>
    <property type="match status" value="1"/>
</dbReference>
<evidence type="ECO:0000256" key="9">
    <source>
        <dbReference type="ARBA" id="ARBA00022857"/>
    </source>
</evidence>
<evidence type="ECO:0000256" key="12">
    <source>
        <dbReference type="ARBA" id="ARBA00023157"/>
    </source>
</evidence>
<keyword evidence="10" id="KW-0843">Virulence</keyword>
<keyword evidence="5 14" id="KW-0328">Glycosyltransferase</keyword>
<dbReference type="GO" id="GO:0016779">
    <property type="term" value="F:nucleotidyltransferase activity"/>
    <property type="evidence" value="ECO:0007669"/>
    <property type="project" value="UniProtKB-KW"/>
</dbReference>
<keyword evidence="8" id="KW-0732">Signal</keyword>
<keyword evidence="16" id="KW-1185">Reference proteome</keyword>
<dbReference type="PANTHER" id="PTHR10339:SF25">
    <property type="entry name" value="SECRETED EXOENZYME S"/>
    <property type="match status" value="1"/>
</dbReference>
<evidence type="ECO:0000256" key="7">
    <source>
        <dbReference type="ARBA" id="ARBA00022695"/>
    </source>
</evidence>
<dbReference type="PANTHER" id="PTHR10339">
    <property type="entry name" value="ADP-RIBOSYLTRANSFERASE"/>
    <property type="match status" value="1"/>
</dbReference>
<dbReference type="Proteomes" id="UP000265000">
    <property type="component" value="Unplaced"/>
</dbReference>
<dbReference type="PRINTS" id="PR00970">
    <property type="entry name" value="RIBTRNSFRASE"/>
</dbReference>
<dbReference type="GO" id="GO:0003950">
    <property type="term" value="F:NAD+ poly-ADP-ribosyltransferase activity"/>
    <property type="evidence" value="ECO:0007669"/>
    <property type="project" value="TreeGrafter"/>
</dbReference>
<dbReference type="PROSITE" id="PS51996">
    <property type="entry name" value="TR_MART"/>
    <property type="match status" value="1"/>
</dbReference>
<dbReference type="GO" id="GO:0005576">
    <property type="term" value="C:extracellular region"/>
    <property type="evidence" value="ECO:0007669"/>
    <property type="project" value="UniProtKB-SubCell"/>
</dbReference>
<dbReference type="GO" id="GO:0090729">
    <property type="term" value="F:toxin activity"/>
    <property type="evidence" value="ECO:0007669"/>
    <property type="project" value="UniProtKB-KW"/>
</dbReference>
<keyword evidence="11 14" id="KW-0520">NAD</keyword>
<comment type="subcellular location">
    <subcellularLocation>
        <location evidence="1">Secreted</location>
    </subcellularLocation>
</comment>
<name>A0A3Q2QUK0_FUNHE</name>
<evidence type="ECO:0000256" key="14">
    <source>
        <dbReference type="RuleBase" id="RU361228"/>
    </source>
</evidence>
<dbReference type="STRING" id="8078.ENSFHEP00000031414"/>
<evidence type="ECO:0000313" key="16">
    <source>
        <dbReference type="Proteomes" id="UP000265000"/>
    </source>
</evidence>
<dbReference type="GeneTree" id="ENSGT01030000234601"/>
<dbReference type="SUPFAM" id="SSF56399">
    <property type="entry name" value="ADP-ribosylation"/>
    <property type="match status" value="1"/>
</dbReference>
<evidence type="ECO:0000256" key="13">
    <source>
        <dbReference type="ARBA" id="ARBA00047597"/>
    </source>
</evidence>
<evidence type="ECO:0000256" key="6">
    <source>
        <dbReference type="ARBA" id="ARBA00022679"/>
    </source>
</evidence>
<dbReference type="Gene3D" id="3.90.176.10">
    <property type="entry name" value="Toxin ADP-ribosyltransferase, Chain A, domain 1"/>
    <property type="match status" value="1"/>
</dbReference>
<evidence type="ECO:0000256" key="11">
    <source>
        <dbReference type="ARBA" id="ARBA00023027"/>
    </source>
</evidence>
<dbReference type="AlphaFoldDB" id="A0A3Q2QUK0"/>
<accession>A0A3Q2QUK0</accession>